<proteinExistence type="predicted"/>
<feature type="compositionally biased region" description="Low complexity" evidence="1">
    <location>
        <begin position="31"/>
        <end position="48"/>
    </location>
</feature>
<name>A0ABP0MK29_9DINO</name>
<accession>A0ABP0MK29</accession>
<evidence type="ECO:0000256" key="1">
    <source>
        <dbReference type="SAM" id="MobiDB-lite"/>
    </source>
</evidence>
<feature type="region of interest" description="Disordered" evidence="1">
    <location>
        <begin position="545"/>
        <end position="662"/>
    </location>
</feature>
<comment type="caution">
    <text evidence="2">The sequence shown here is derived from an EMBL/GenBank/DDBJ whole genome shotgun (WGS) entry which is preliminary data.</text>
</comment>
<organism evidence="2 4">
    <name type="scientific">Durusdinium trenchii</name>
    <dbReference type="NCBI Taxonomy" id="1381693"/>
    <lineage>
        <taxon>Eukaryota</taxon>
        <taxon>Sar</taxon>
        <taxon>Alveolata</taxon>
        <taxon>Dinophyceae</taxon>
        <taxon>Suessiales</taxon>
        <taxon>Symbiodiniaceae</taxon>
        <taxon>Durusdinium</taxon>
    </lineage>
</organism>
<evidence type="ECO:0000313" key="4">
    <source>
        <dbReference type="Proteomes" id="UP001642464"/>
    </source>
</evidence>
<feature type="region of interest" description="Disordered" evidence="1">
    <location>
        <begin position="423"/>
        <end position="447"/>
    </location>
</feature>
<dbReference type="EMBL" id="CAXAMM010022068">
    <property type="protein sequence ID" value="CAK9051117.1"/>
    <property type="molecule type" value="Genomic_DNA"/>
</dbReference>
<feature type="compositionally biased region" description="Basic and acidic residues" evidence="1">
    <location>
        <begin position="595"/>
        <end position="630"/>
    </location>
</feature>
<reference evidence="2 4" key="1">
    <citation type="submission" date="2024-02" db="EMBL/GenBank/DDBJ databases">
        <authorList>
            <person name="Chen Y."/>
            <person name="Shah S."/>
            <person name="Dougan E. K."/>
            <person name="Thang M."/>
            <person name="Chan C."/>
        </authorList>
    </citation>
    <scope>NUCLEOTIDE SEQUENCE [LARGE SCALE GENOMIC DNA]</scope>
</reference>
<feature type="compositionally biased region" description="Basic and acidic residues" evidence="1">
    <location>
        <begin position="562"/>
        <end position="576"/>
    </location>
</feature>
<dbReference type="EMBL" id="CAXAMM010022046">
    <property type="protein sequence ID" value="CAK9051064.1"/>
    <property type="molecule type" value="Genomic_DNA"/>
</dbReference>
<keyword evidence="4" id="KW-1185">Reference proteome</keyword>
<sequence>MSLCVQDGSGSSAARSVTSSTLEPPSDDGCSRSSPSTLTSPRASLSTAPVEDVLEHPAPGANERLAPCPLLVDLTNEEQPWYMFEDSQAQFEDFGSMGGQLPLSAFPEQRFESPAMELTLGKLTQEDLLLADVRGSDAGFAEGVPTLPSCGFTTTTGQAPLHDGSEVLPGLKHVPEEQFGDTQLQWSLLQFADTQVELDPMDQPQYGSERISLDEQQWHADQVQNWYGSEVHAGLGLEYMPVLDAPHQDQVQQVYGSEIPLHFGIESHVADTQQFWAPTEPRQCDGPGVPACPYADTQVQGEPSDAVCLDGQDIPCEDVEDSESCSPTEIEPSESSDKAQSPPRDREKAMKEAELICNTFAAFDSIDATSTLEMSFEQIEGAVHTIFNECVHTEACLAEAARHEALSESAKPITIAKPLTIEDESEAEGEAASSQGESKLPSLEDAIPNSHERMVQINRKRWVNEKFVTYFVGDEEAPPQDGGQHVLKSSEAEVCDEALENLVAAAPDAADGLAVVPSDGVAAADGLAVVASDGVAAADGLAVVPPDGVLRNSTQRQLAKKKKEENLNASKEKNGDQEDEEENKKEKKTTRKKTEKGNKSKRTEKTKKNVPDDKKTTSKKSERSKEETKVNGEPGQKAKRKTKPQLVSAEEKAAYTARHVSS</sequence>
<gene>
    <name evidence="2" type="ORF">SCF082_LOCUS28084</name>
    <name evidence="3" type="ORF">SCF082_LOCUS28100</name>
</gene>
<protein>
    <submittedName>
        <fullName evidence="2">Uncharacterized protein</fullName>
    </submittedName>
</protein>
<evidence type="ECO:0000313" key="3">
    <source>
        <dbReference type="EMBL" id="CAK9051117.1"/>
    </source>
</evidence>
<dbReference type="Proteomes" id="UP001642464">
    <property type="component" value="Unassembled WGS sequence"/>
</dbReference>
<evidence type="ECO:0000313" key="2">
    <source>
        <dbReference type="EMBL" id="CAK9051064.1"/>
    </source>
</evidence>
<feature type="region of interest" description="Disordered" evidence="1">
    <location>
        <begin position="1"/>
        <end position="49"/>
    </location>
</feature>
<feature type="region of interest" description="Disordered" evidence="1">
    <location>
        <begin position="318"/>
        <end position="349"/>
    </location>
</feature>
<feature type="compositionally biased region" description="Low complexity" evidence="1">
    <location>
        <begin position="8"/>
        <end position="21"/>
    </location>
</feature>